<evidence type="ECO:0000256" key="6">
    <source>
        <dbReference type="ARBA" id="ARBA00022963"/>
    </source>
</evidence>
<evidence type="ECO:0000313" key="9">
    <source>
        <dbReference type="EMBL" id="PWA81946.1"/>
    </source>
</evidence>
<name>A0A2U1P862_ARTAN</name>
<dbReference type="EMBL" id="PKPP01001530">
    <property type="protein sequence ID" value="PWA81946.1"/>
    <property type="molecule type" value="Genomic_DNA"/>
</dbReference>
<evidence type="ECO:0000313" key="10">
    <source>
        <dbReference type="Proteomes" id="UP000245207"/>
    </source>
</evidence>
<dbReference type="OrthoDB" id="1683520at2759"/>
<evidence type="ECO:0000256" key="8">
    <source>
        <dbReference type="SAM" id="SignalP"/>
    </source>
</evidence>
<protein>
    <submittedName>
        <fullName evidence="9">SGNH hydrolase-type esterase domain-containing protein</fullName>
    </submittedName>
</protein>
<keyword evidence="5 9" id="KW-0378">Hydrolase</keyword>
<dbReference type="InterPro" id="IPR001087">
    <property type="entry name" value="GDSL"/>
</dbReference>
<keyword evidence="6" id="KW-0442">Lipid degradation</keyword>
<feature type="signal peptide" evidence="8">
    <location>
        <begin position="1"/>
        <end position="26"/>
    </location>
</feature>
<dbReference type="PANTHER" id="PTHR45650">
    <property type="entry name" value="GDSL-LIKE LIPASE/ACYLHYDROLASE-RELATED"/>
    <property type="match status" value="1"/>
</dbReference>
<feature type="chain" id="PRO_5015663370" evidence="8">
    <location>
        <begin position="27"/>
        <end position="363"/>
    </location>
</feature>
<dbReference type="InterPro" id="IPR036514">
    <property type="entry name" value="SGNH_hydro_sf"/>
</dbReference>
<accession>A0A2U1P862</accession>
<dbReference type="Gene3D" id="3.40.50.1110">
    <property type="entry name" value="SGNH hydrolase"/>
    <property type="match status" value="1"/>
</dbReference>
<comment type="subcellular location">
    <subcellularLocation>
        <location evidence="1">Secreted</location>
    </subcellularLocation>
</comment>
<dbReference type="InterPro" id="IPR051238">
    <property type="entry name" value="GDSL_esterase/lipase"/>
</dbReference>
<evidence type="ECO:0000256" key="3">
    <source>
        <dbReference type="ARBA" id="ARBA00022525"/>
    </source>
</evidence>
<dbReference type="InterPro" id="IPR035669">
    <property type="entry name" value="SGNH_plant_lipase-like"/>
</dbReference>
<evidence type="ECO:0000256" key="5">
    <source>
        <dbReference type="ARBA" id="ARBA00022801"/>
    </source>
</evidence>
<dbReference type="Pfam" id="PF00657">
    <property type="entry name" value="Lipase_GDSL"/>
    <property type="match status" value="1"/>
</dbReference>
<dbReference type="GO" id="GO:0005576">
    <property type="term" value="C:extracellular region"/>
    <property type="evidence" value="ECO:0007669"/>
    <property type="project" value="UniProtKB-SubCell"/>
</dbReference>
<keyword evidence="4 8" id="KW-0732">Signal</keyword>
<dbReference type="SUPFAM" id="SSF52266">
    <property type="entry name" value="SGNH hydrolase"/>
    <property type="match status" value="1"/>
</dbReference>
<dbReference type="GO" id="GO:0016042">
    <property type="term" value="P:lipid catabolic process"/>
    <property type="evidence" value="ECO:0007669"/>
    <property type="project" value="UniProtKB-KW"/>
</dbReference>
<comment type="similarity">
    <text evidence="2">Belongs to the 'GDSL' lipolytic enzyme family.</text>
</comment>
<dbReference type="CDD" id="cd01837">
    <property type="entry name" value="SGNH_plant_lipase_like"/>
    <property type="match status" value="1"/>
</dbReference>
<dbReference type="PROSITE" id="PS51257">
    <property type="entry name" value="PROKAR_LIPOPROTEIN"/>
    <property type="match status" value="1"/>
</dbReference>
<evidence type="ECO:0000256" key="7">
    <source>
        <dbReference type="ARBA" id="ARBA00023098"/>
    </source>
</evidence>
<sequence>MRNMGFSSVTYIFVFFIATLSSFISCAPQVPCYFIFGDSLYDNGNNNNLVTEARANYPPYGIDFPDGPTGRFSNGRNIADVIAQLLGFEKSIPPYATASPNEAVLGVNYASGAAGIRDETGQHMGGRISLNQQIAHHATTILQLADLIGNGNLKKVRKHLNKCIYTVAMGNNDFINNYFSPQHYKTSSLYTPEEYAEQLVQQYSKQLSILYKYGARNFGISGSSYSGCAPEMMTRYDSDVCVDAINGAVVQFNAKLVAALAELKSNLTGAKFVYIEPSLGYSTDFNVTDKPCCTVSTTIGAGQCAPNQVPCDSRQNYVFWDAFHPTEGISLVDGAAAYEALSPFYADETKGTLPILEAFVNDI</sequence>
<comment type="caution">
    <text evidence="9">The sequence shown here is derived from an EMBL/GenBank/DDBJ whole genome shotgun (WGS) entry which is preliminary data.</text>
</comment>
<dbReference type="PANTHER" id="PTHR45650:SF50">
    <property type="entry name" value="TRIACYLGLYCEROL LIPASE"/>
    <property type="match status" value="1"/>
</dbReference>
<keyword evidence="7" id="KW-0443">Lipid metabolism</keyword>
<evidence type="ECO:0000256" key="4">
    <source>
        <dbReference type="ARBA" id="ARBA00022729"/>
    </source>
</evidence>
<dbReference type="GO" id="GO:0016788">
    <property type="term" value="F:hydrolase activity, acting on ester bonds"/>
    <property type="evidence" value="ECO:0007669"/>
    <property type="project" value="InterPro"/>
</dbReference>
<keyword evidence="10" id="KW-1185">Reference proteome</keyword>
<proteinExistence type="inferred from homology"/>
<dbReference type="Proteomes" id="UP000245207">
    <property type="component" value="Unassembled WGS sequence"/>
</dbReference>
<evidence type="ECO:0000256" key="2">
    <source>
        <dbReference type="ARBA" id="ARBA00008668"/>
    </source>
</evidence>
<keyword evidence="3" id="KW-0964">Secreted</keyword>
<gene>
    <name evidence="9" type="ORF">CTI12_AA181590</name>
</gene>
<dbReference type="AlphaFoldDB" id="A0A2U1P862"/>
<organism evidence="9 10">
    <name type="scientific">Artemisia annua</name>
    <name type="common">Sweet wormwood</name>
    <dbReference type="NCBI Taxonomy" id="35608"/>
    <lineage>
        <taxon>Eukaryota</taxon>
        <taxon>Viridiplantae</taxon>
        <taxon>Streptophyta</taxon>
        <taxon>Embryophyta</taxon>
        <taxon>Tracheophyta</taxon>
        <taxon>Spermatophyta</taxon>
        <taxon>Magnoliopsida</taxon>
        <taxon>eudicotyledons</taxon>
        <taxon>Gunneridae</taxon>
        <taxon>Pentapetalae</taxon>
        <taxon>asterids</taxon>
        <taxon>campanulids</taxon>
        <taxon>Asterales</taxon>
        <taxon>Asteraceae</taxon>
        <taxon>Asteroideae</taxon>
        <taxon>Anthemideae</taxon>
        <taxon>Artemisiinae</taxon>
        <taxon>Artemisia</taxon>
    </lineage>
</organism>
<reference evidence="9 10" key="1">
    <citation type="journal article" date="2018" name="Mol. Plant">
        <title>The genome of Artemisia annua provides insight into the evolution of Asteraceae family and artemisinin biosynthesis.</title>
        <authorList>
            <person name="Shen Q."/>
            <person name="Zhang L."/>
            <person name="Liao Z."/>
            <person name="Wang S."/>
            <person name="Yan T."/>
            <person name="Shi P."/>
            <person name="Liu M."/>
            <person name="Fu X."/>
            <person name="Pan Q."/>
            <person name="Wang Y."/>
            <person name="Lv Z."/>
            <person name="Lu X."/>
            <person name="Zhang F."/>
            <person name="Jiang W."/>
            <person name="Ma Y."/>
            <person name="Chen M."/>
            <person name="Hao X."/>
            <person name="Li L."/>
            <person name="Tang Y."/>
            <person name="Lv G."/>
            <person name="Zhou Y."/>
            <person name="Sun X."/>
            <person name="Brodelius P.E."/>
            <person name="Rose J.K.C."/>
            <person name="Tang K."/>
        </authorList>
    </citation>
    <scope>NUCLEOTIDE SEQUENCE [LARGE SCALE GENOMIC DNA]</scope>
    <source>
        <strain evidence="10">cv. Huhao1</strain>
        <tissue evidence="9">Leaf</tissue>
    </source>
</reference>
<evidence type="ECO:0000256" key="1">
    <source>
        <dbReference type="ARBA" id="ARBA00004613"/>
    </source>
</evidence>